<evidence type="ECO:0008006" key="6">
    <source>
        <dbReference type="Google" id="ProtNLM"/>
    </source>
</evidence>
<feature type="compositionally biased region" description="Polar residues" evidence="1">
    <location>
        <begin position="214"/>
        <end position="240"/>
    </location>
</feature>
<proteinExistence type="predicted"/>
<feature type="compositionally biased region" description="Low complexity" evidence="1">
    <location>
        <begin position="28"/>
        <end position="44"/>
    </location>
</feature>
<keyword evidence="5" id="KW-1185">Reference proteome</keyword>
<evidence type="ECO:0000313" key="4">
    <source>
        <dbReference type="EMBL" id="WMW80968.1"/>
    </source>
</evidence>
<evidence type="ECO:0000256" key="1">
    <source>
        <dbReference type="SAM" id="MobiDB-lite"/>
    </source>
</evidence>
<evidence type="ECO:0000256" key="3">
    <source>
        <dbReference type="SAM" id="SignalP"/>
    </source>
</evidence>
<dbReference type="Proteomes" id="UP001181355">
    <property type="component" value="Chromosome"/>
</dbReference>
<feature type="signal peptide" evidence="3">
    <location>
        <begin position="1"/>
        <end position="24"/>
    </location>
</feature>
<feature type="chain" id="PRO_5045269422" description="Glycine zipper domain-containing protein" evidence="3">
    <location>
        <begin position="25"/>
        <end position="304"/>
    </location>
</feature>
<dbReference type="RefSeq" id="WP_309482459.1">
    <property type="nucleotide sequence ID" value="NZ_CP133720.1"/>
</dbReference>
<sequence length="304" mass="31995">MQLKWVMQVSLACALVMSSTWVLAGKGSSSSMSRGFSSSRSTPSIKAPARPSSFGSFGRAQSQANSPRASSVRSESVMYRDISQRHAQTNATKNWDARQASDTSTGSIGSSQAAGNSSSNTSTQGTRFGNQTTMNKDTSYQTGTQVGNQVGTQFGSQTNDRNAMLKGAIAGVVIGSVLSQPHSAYGSTGHPNSSGQSTEGMTNGPVPVTEQGEFKQSQIKVEQPMESTELPTNAAQSAQQVVEHAGTQDVTPKSSSASSPSDSSSSLGTWVILLALLGALIWWTKRRLNKVQSSMQTGKPHYSL</sequence>
<gene>
    <name evidence="4" type="ORF">RF679_01480</name>
</gene>
<dbReference type="EMBL" id="CP133720">
    <property type="protein sequence ID" value="WMW80968.1"/>
    <property type="molecule type" value="Genomic_DNA"/>
</dbReference>
<evidence type="ECO:0000256" key="2">
    <source>
        <dbReference type="SAM" id="Phobius"/>
    </source>
</evidence>
<keyword evidence="2" id="KW-1133">Transmembrane helix</keyword>
<feature type="region of interest" description="Disordered" evidence="1">
    <location>
        <begin position="183"/>
        <end position="265"/>
    </location>
</feature>
<feature type="compositionally biased region" description="Low complexity" evidence="1">
    <location>
        <begin position="106"/>
        <end position="125"/>
    </location>
</feature>
<feature type="transmembrane region" description="Helical" evidence="2">
    <location>
        <begin position="267"/>
        <end position="284"/>
    </location>
</feature>
<feature type="region of interest" description="Disordered" evidence="1">
    <location>
        <begin position="27"/>
        <end position="144"/>
    </location>
</feature>
<protein>
    <recommendedName>
        <fullName evidence="6">Glycine zipper domain-containing protein</fullName>
    </recommendedName>
</protein>
<keyword evidence="3" id="KW-0732">Signal</keyword>
<evidence type="ECO:0000313" key="5">
    <source>
        <dbReference type="Proteomes" id="UP001181355"/>
    </source>
</evidence>
<keyword evidence="2" id="KW-0812">Transmembrane</keyword>
<feature type="compositionally biased region" description="Polar residues" evidence="1">
    <location>
        <begin position="183"/>
        <end position="201"/>
    </location>
</feature>
<organism evidence="4 5">
    <name type="scientific">Undibacterium cyanobacteriorum</name>
    <dbReference type="NCBI Taxonomy" id="3073561"/>
    <lineage>
        <taxon>Bacteria</taxon>
        <taxon>Pseudomonadati</taxon>
        <taxon>Pseudomonadota</taxon>
        <taxon>Betaproteobacteria</taxon>
        <taxon>Burkholderiales</taxon>
        <taxon>Oxalobacteraceae</taxon>
        <taxon>Undibacterium</taxon>
    </lineage>
</organism>
<feature type="compositionally biased region" description="Polar residues" evidence="1">
    <location>
        <begin position="53"/>
        <end position="74"/>
    </location>
</feature>
<feature type="compositionally biased region" description="Polar residues" evidence="1">
    <location>
        <begin position="126"/>
        <end position="144"/>
    </location>
</feature>
<reference evidence="4" key="1">
    <citation type="submission" date="2023-09" db="EMBL/GenBank/DDBJ databases">
        <title>Undibacterium sp. 20NA77.5 isolated from freshwater.</title>
        <authorList>
            <person name="Le V."/>
            <person name="Ko S.-R."/>
            <person name="Ahn C.-Y."/>
            <person name="Oh H.-M."/>
        </authorList>
    </citation>
    <scope>NUCLEOTIDE SEQUENCE</scope>
    <source>
        <strain evidence="4">20NA77.5</strain>
    </source>
</reference>
<accession>A0ABY9RJH9</accession>
<name>A0ABY9RJH9_9BURK</name>
<keyword evidence="2" id="KW-0472">Membrane</keyword>
<feature type="compositionally biased region" description="Low complexity" evidence="1">
    <location>
        <begin position="254"/>
        <end position="265"/>
    </location>
</feature>